<feature type="compositionally biased region" description="Basic residues" evidence="9">
    <location>
        <begin position="95"/>
        <end position="106"/>
    </location>
</feature>
<dbReference type="InterPro" id="IPR010402">
    <property type="entry name" value="CCT_domain"/>
</dbReference>
<feature type="region of interest" description="Disordered" evidence="9">
    <location>
        <begin position="225"/>
        <end position="249"/>
    </location>
</feature>
<evidence type="ECO:0000313" key="12">
    <source>
        <dbReference type="EMBL" id="KAK9934748.1"/>
    </source>
</evidence>
<protein>
    <submittedName>
        <fullName evidence="12">Uncharacterized protein</fullName>
    </submittedName>
</protein>
<dbReference type="AlphaFoldDB" id="A0AAW1XCT6"/>
<dbReference type="EMBL" id="JBEDUW010000004">
    <property type="protein sequence ID" value="KAK9934748.1"/>
    <property type="molecule type" value="Genomic_DNA"/>
</dbReference>
<comment type="caution">
    <text evidence="12">The sequence shown here is derived from an EMBL/GenBank/DDBJ whole genome shotgun (WGS) entry which is preliminary data.</text>
</comment>
<feature type="domain" description="B box-type" evidence="10">
    <location>
        <begin position="22"/>
        <end position="69"/>
    </location>
</feature>
<dbReference type="CDD" id="cd19821">
    <property type="entry name" value="Bbox1_BBX-like"/>
    <property type="match status" value="1"/>
</dbReference>
<dbReference type="InterPro" id="IPR052453">
    <property type="entry name" value="CONSTANS-like_ZF"/>
</dbReference>
<feature type="domain" description="CCT" evidence="11">
    <location>
        <begin position="383"/>
        <end position="425"/>
    </location>
</feature>
<proteinExistence type="inferred from homology"/>
<evidence type="ECO:0000256" key="6">
    <source>
        <dbReference type="ARBA" id="ARBA00023242"/>
    </source>
</evidence>
<accession>A0AAW1XCT6</accession>
<dbReference type="InterPro" id="IPR000315">
    <property type="entry name" value="Znf_B-box"/>
</dbReference>
<dbReference type="PROSITE" id="PS51017">
    <property type="entry name" value="CCT"/>
    <property type="match status" value="1"/>
</dbReference>
<evidence type="ECO:0000256" key="8">
    <source>
        <dbReference type="PROSITE-ProRule" id="PRU00357"/>
    </source>
</evidence>
<evidence type="ECO:0000256" key="9">
    <source>
        <dbReference type="SAM" id="MobiDB-lite"/>
    </source>
</evidence>
<evidence type="ECO:0000256" key="1">
    <source>
        <dbReference type="ARBA" id="ARBA00004123"/>
    </source>
</evidence>
<comment type="subcellular location">
    <subcellularLocation>
        <location evidence="1 8">Nucleus</location>
    </subcellularLocation>
</comment>
<evidence type="ECO:0000256" key="3">
    <source>
        <dbReference type="ARBA" id="ARBA00022723"/>
    </source>
</evidence>
<organism evidence="12 13">
    <name type="scientific">Rubus argutus</name>
    <name type="common">Southern blackberry</name>
    <dbReference type="NCBI Taxonomy" id="59490"/>
    <lineage>
        <taxon>Eukaryota</taxon>
        <taxon>Viridiplantae</taxon>
        <taxon>Streptophyta</taxon>
        <taxon>Embryophyta</taxon>
        <taxon>Tracheophyta</taxon>
        <taxon>Spermatophyta</taxon>
        <taxon>Magnoliopsida</taxon>
        <taxon>eudicotyledons</taxon>
        <taxon>Gunneridae</taxon>
        <taxon>Pentapetalae</taxon>
        <taxon>rosids</taxon>
        <taxon>fabids</taxon>
        <taxon>Rosales</taxon>
        <taxon>Rosaceae</taxon>
        <taxon>Rosoideae</taxon>
        <taxon>Rosoideae incertae sedis</taxon>
        <taxon>Rubus</taxon>
    </lineage>
</organism>
<comment type="similarity">
    <text evidence="2">Belongs to the CONSTANS family.</text>
</comment>
<keyword evidence="6 8" id="KW-0539">Nucleus</keyword>
<dbReference type="GO" id="GO:0006355">
    <property type="term" value="P:regulation of DNA-templated transcription"/>
    <property type="evidence" value="ECO:0007669"/>
    <property type="project" value="TreeGrafter"/>
</dbReference>
<name>A0AAW1XCT6_RUBAR</name>
<dbReference type="PANTHER" id="PTHR31874">
    <property type="entry name" value="CCT MOTIF FAMILY PROTEIN, EXPRESSED"/>
    <property type="match status" value="1"/>
</dbReference>
<evidence type="ECO:0000256" key="7">
    <source>
        <dbReference type="PROSITE-ProRule" id="PRU00024"/>
    </source>
</evidence>
<evidence type="ECO:0000256" key="2">
    <source>
        <dbReference type="ARBA" id="ARBA00010024"/>
    </source>
</evidence>
<feature type="compositionally biased region" description="Low complexity" evidence="9">
    <location>
        <begin position="73"/>
        <end position="86"/>
    </location>
</feature>
<keyword evidence="3" id="KW-0479">Metal-binding</keyword>
<dbReference type="PANTHER" id="PTHR31874:SF1">
    <property type="entry name" value="ZINC FINGER PROTEIN CONSTANS-LIKE 6"/>
    <property type="match status" value="1"/>
</dbReference>
<evidence type="ECO:0000256" key="5">
    <source>
        <dbReference type="ARBA" id="ARBA00022833"/>
    </source>
</evidence>
<sequence>MISNKKAAASASAASASVVGARTARACDSCIKKRARWYCAADDAFLCQACDSSVHSANQLARRHNRVLLKTASSLKSSRTSSNNNSQVPSWHGGFTRKARTPRHGKSVTPRSRFPLVPEVGADDVSYEENDEEQLLYRVPVFDPFVAELCSTSPNSNTDINGNESKAGLLPNYYGDNGNSSSHGFHLPSDMDLAEFAADVDSLLGRGLDDDECFGIQGLGLMDCNEKESTTTEEDGSSGRVKREHDEEDAYMGCQAETEIDLMREPFVLNFEDYDDSPASCAEEEEDEDDKLGVRMGLDGMKGSNGEHNNCKKRKIFLRLDYDAVITNWNSQSKGSPWTFGDRPDFSSDFLPDWMGTSSGGELLHYPLSGVVGVHPAMTDAGREAKVSRYKEKRRTRLFSKKIRYEVRKLNAEKRPRMKGRFVKRASFAAS</sequence>
<feature type="region of interest" description="Disordered" evidence="9">
    <location>
        <begin position="73"/>
        <end position="114"/>
    </location>
</feature>
<dbReference type="Proteomes" id="UP001457282">
    <property type="component" value="Unassembled WGS sequence"/>
</dbReference>
<dbReference type="GO" id="GO:0005634">
    <property type="term" value="C:nucleus"/>
    <property type="evidence" value="ECO:0007669"/>
    <property type="project" value="UniProtKB-SubCell"/>
</dbReference>
<evidence type="ECO:0000259" key="11">
    <source>
        <dbReference type="PROSITE" id="PS51017"/>
    </source>
</evidence>
<evidence type="ECO:0000259" key="10">
    <source>
        <dbReference type="PROSITE" id="PS50119"/>
    </source>
</evidence>
<evidence type="ECO:0000256" key="4">
    <source>
        <dbReference type="ARBA" id="ARBA00022771"/>
    </source>
</evidence>
<gene>
    <name evidence="12" type="ORF">M0R45_021882</name>
</gene>
<dbReference type="InterPro" id="IPR049808">
    <property type="entry name" value="CONSTANS-like_Bbox1"/>
</dbReference>
<evidence type="ECO:0000313" key="13">
    <source>
        <dbReference type="Proteomes" id="UP001457282"/>
    </source>
</evidence>
<dbReference type="PROSITE" id="PS50119">
    <property type="entry name" value="ZF_BBOX"/>
    <property type="match status" value="1"/>
</dbReference>
<dbReference type="Pfam" id="PF00643">
    <property type="entry name" value="zf-B_box"/>
    <property type="match status" value="1"/>
</dbReference>
<reference evidence="12 13" key="1">
    <citation type="journal article" date="2023" name="G3 (Bethesda)">
        <title>A chromosome-length genome assembly and annotation of blackberry (Rubus argutus, cv. 'Hillquist').</title>
        <authorList>
            <person name="Bruna T."/>
            <person name="Aryal R."/>
            <person name="Dudchenko O."/>
            <person name="Sargent D.J."/>
            <person name="Mead D."/>
            <person name="Buti M."/>
            <person name="Cavallini A."/>
            <person name="Hytonen T."/>
            <person name="Andres J."/>
            <person name="Pham M."/>
            <person name="Weisz D."/>
            <person name="Mascagni F."/>
            <person name="Usai G."/>
            <person name="Natali L."/>
            <person name="Bassil N."/>
            <person name="Fernandez G.E."/>
            <person name="Lomsadze A."/>
            <person name="Armour M."/>
            <person name="Olukolu B."/>
            <person name="Poorten T."/>
            <person name="Britton C."/>
            <person name="Davik J."/>
            <person name="Ashrafi H."/>
            <person name="Aiden E.L."/>
            <person name="Borodovsky M."/>
            <person name="Worthington M."/>
        </authorList>
    </citation>
    <scope>NUCLEOTIDE SEQUENCE [LARGE SCALE GENOMIC DNA]</scope>
    <source>
        <strain evidence="12">PI 553951</strain>
    </source>
</reference>
<keyword evidence="4 7" id="KW-0863">Zinc-finger</keyword>
<dbReference type="GO" id="GO:0008270">
    <property type="term" value="F:zinc ion binding"/>
    <property type="evidence" value="ECO:0007669"/>
    <property type="project" value="UniProtKB-KW"/>
</dbReference>
<dbReference type="Pfam" id="PF06203">
    <property type="entry name" value="CCT"/>
    <property type="match status" value="1"/>
</dbReference>
<dbReference type="SMART" id="SM00336">
    <property type="entry name" value="BBOX"/>
    <property type="match status" value="1"/>
</dbReference>
<keyword evidence="5" id="KW-0862">Zinc</keyword>
<keyword evidence="13" id="KW-1185">Reference proteome</keyword>